<name>A0A674JWC0_9SAUR</name>
<protein>
    <submittedName>
        <fullName evidence="1">Uncharacterized protein</fullName>
    </submittedName>
</protein>
<proteinExistence type="predicted"/>
<dbReference type="AlphaFoldDB" id="A0A674JWC0"/>
<sequence length="74" mass="8024">MGVNRAKYTPVLTAPSPTLVVSARTNLRLTEGDSATCTRRSGLCSRGSARRSSPSVATVDLVAEKSFQVRRRSW</sequence>
<reference evidence="1" key="2">
    <citation type="submission" date="2025-09" db="UniProtKB">
        <authorList>
            <consortium name="Ensembl"/>
        </authorList>
    </citation>
    <scope>IDENTIFICATION</scope>
</reference>
<dbReference type="Ensembl" id="ENSTMTT00000027081.1">
    <property type="protein sequence ID" value="ENSTMTP00000026131.1"/>
    <property type="gene ID" value="ENSTMTG00000019107.1"/>
</dbReference>
<reference evidence="1" key="1">
    <citation type="submission" date="2025-08" db="UniProtKB">
        <authorList>
            <consortium name="Ensembl"/>
        </authorList>
    </citation>
    <scope>IDENTIFICATION</scope>
</reference>
<organism evidence="1 2">
    <name type="scientific">Terrapene triunguis</name>
    <name type="common">Three-toed box turtle</name>
    <dbReference type="NCBI Taxonomy" id="2587831"/>
    <lineage>
        <taxon>Eukaryota</taxon>
        <taxon>Metazoa</taxon>
        <taxon>Chordata</taxon>
        <taxon>Craniata</taxon>
        <taxon>Vertebrata</taxon>
        <taxon>Euteleostomi</taxon>
        <taxon>Archelosauria</taxon>
        <taxon>Testudinata</taxon>
        <taxon>Testudines</taxon>
        <taxon>Cryptodira</taxon>
        <taxon>Durocryptodira</taxon>
        <taxon>Testudinoidea</taxon>
        <taxon>Emydidae</taxon>
        <taxon>Terrapene</taxon>
    </lineage>
</organism>
<dbReference type="Proteomes" id="UP000472274">
    <property type="component" value="Unplaced"/>
</dbReference>
<dbReference type="InParanoid" id="A0A674JWC0"/>
<evidence type="ECO:0000313" key="1">
    <source>
        <dbReference type="Ensembl" id="ENSTMTP00000026131.1"/>
    </source>
</evidence>
<dbReference type="GeneTree" id="ENSGT00990000209909"/>
<keyword evidence="2" id="KW-1185">Reference proteome</keyword>
<accession>A0A674JWC0</accession>
<evidence type="ECO:0000313" key="2">
    <source>
        <dbReference type="Proteomes" id="UP000472274"/>
    </source>
</evidence>